<dbReference type="EMBL" id="JANJYJ010000004">
    <property type="protein sequence ID" value="KAK3220189.1"/>
    <property type="molecule type" value="Genomic_DNA"/>
</dbReference>
<dbReference type="Proteomes" id="UP001281410">
    <property type="component" value="Unassembled WGS sequence"/>
</dbReference>
<evidence type="ECO:0000256" key="1">
    <source>
        <dbReference type="SAM" id="MobiDB-lite"/>
    </source>
</evidence>
<sequence>MFQQEAECEPAQLSEPEILGGGGQLSVNQGGSAHHPHNEIGTAEHRRRYRSLHNAAIRGIFFNGLFLWVQVVDHGVEIKYPSTHSVIVHVEDSTERFPALQPRNLVNRVLQWIKRLLWKAIVQLGKQPCIIHHIYSKWENSADLVWALLDYSVSYQISQFH</sequence>
<name>A0AAE0AMK0_9ROSI</name>
<proteinExistence type="predicted"/>
<feature type="region of interest" description="Disordered" evidence="1">
    <location>
        <begin position="24"/>
        <end position="44"/>
    </location>
</feature>
<dbReference type="AlphaFoldDB" id="A0AAE0AMK0"/>
<reference evidence="2" key="1">
    <citation type="journal article" date="2023" name="Plant J.">
        <title>Genome sequences and population genomics provide insights into the demographic history, inbreeding, and mutation load of two 'living fossil' tree species of Dipteronia.</title>
        <authorList>
            <person name="Feng Y."/>
            <person name="Comes H.P."/>
            <person name="Chen J."/>
            <person name="Zhu S."/>
            <person name="Lu R."/>
            <person name="Zhang X."/>
            <person name="Li P."/>
            <person name="Qiu J."/>
            <person name="Olsen K.M."/>
            <person name="Qiu Y."/>
        </authorList>
    </citation>
    <scope>NUCLEOTIDE SEQUENCE</scope>
    <source>
        <strain evidence="2">NBL</strain>
    </source>
</reference>
<evidence type="ECO:0000313" key="2">
    <source>
        <dbReference type="EMBL" id="KAK3220189.1"/>
    </source>
</evidence>
<protein>
    <submittedName>
        <fullName evidence="2">Uncharacterized protein</fullName>
    </submittedName>
</protein>
<comment type="caution">
    <text evidence="2">The sequence shown here is derived from an EMBL/GenBank/DDBJ whole genome shotgun (WGS) entry which is preliminary data.</text>
</comment>
<keyword evidence="3" id="KW-1185">Reference proteome</keyword>
<accession>A0AAE0AMK0</accession>
<organism evidence="2 3">
    <name type="scientific">Dipteronia sinensis</name>
    <dbReference type="NCBI Taxonomy" id="43782"/>
    <lineage>
        <taxon>Eukaryota</taxon>
        <taxon>Viridiplantae</taxon>
        <taxon>Streptophyta</taxon>
        <taxon>Embryophyta</taxon>
        <taxon>Tracheophyta</taxon>
        <taxon>Spermatophyta</taxon>
        <taxon>Magnoliopsida</taxon>
        <taxon>eudicotyledons</taxon>
        <taxon>Gunneridae</taxon>
        <taxon>Pentapetalae</taxon>
        <taxon>rosids</taxon>
        <taxon>malvids</taxon>
        <taxon>Sapindales</taxon>
        <taxon>Sapindaceae</taxon>
        <taxon>Hippocastanoideae</taxon>
        <taxon>Acereae</taxon>
        <taxon>Dipteronia</taxon>
    </lineage>
</organism>
<gene>
    <name evidence="2" type="ORF">Dsin_014159</name>
</gene>
<evidence type="ECO:0000313" key="3">
    <source>
        <dbReference type="Proteomes" id="UP001281410"/>
    </source>
</evidence>